<organism evidence="1 2">
    <name type="scientific">Colletotrichum plurivorum</name>
    <dbReference type="NCBI Taxonomy" id="2175906"/>
    <lineage>
        <taxon>Eukaryota</taxon>
        <taxon>Fungi</taxon>
        <taxon>Dikarya</taxon>
        <taxon>Ascomycota</taxon>
        <taxon>Pezizomycotina</taxon>
        <taxon>Sordariomycetes</taxon>
        <taxon>Hypocreomycetidae</taxon>
        <taxon>Glomerellales</taxon>
        <taxon>Glomerellaceae</taxon>
        <taxon>Colletotrichum</taxon>
        <taxon>Colletotrichum orchidearum species complex</taxon>
    </lineage>
</organism>
<reference evidence="1" key="1">
    <citation type="journal article" date="2020" name="Phytopathology">
        <title>Genome Sequence Resources of Colletotrichum truncatum, C. plurivorum, C. musicola, and C. sojae: Four Species Pathogenic to Soybean (Glycine max).</title>
        <authorList>
            <person name="Rogerio F."/>
            <person name="Boufleur T.R."/>
            <person name="Ciampi-Guillardi M."/>
            <person name="Sukno S.A."/>
            <person name="Thon M.R."/>
            <person name="Massola Junior N.S."/>
            <person name="Baroncelli R."/>
        </authorList>
    </citation>
    <scope>NUCLEOTIDE SEQUENCE</scope>
    <source>
        <strain evidence="1">LFN00145</strain>
    </source>
</reference>
<dbReference type="EMBL" id="WIGO01000022">
    <property type="protein sequence ID" value="KAF6837887.1"/>
    <property type="molecule type" value="Genomic_DNA"/>
</dbReference>
<sequence>MDHDLHPQPPQAFTPLRLRHADICSRKARQGRIPAAQPGLPPVLPPFSPPIKVQKILLRRAHPRLPPGRRGWYTVRYTHMSAKDVPSIVEDSGGGAWLLWAANRKMR</sequence>
<gene>
    <name evidence="1" type="ORF">CPLU01_02773</name>
</gene>
<keyword evidence="2" id="KW-1185">Reference proteome</keyword>
<comment type="caution">
    <text evidence="1">The sequence shown here is derived from an EMBL/GenBank/DDBJ whole genome shotgun (WGS) entry which is preliminary data.</text>
</comment>
<evidence type="ECO:0000313" key="2">
    <source>
        <dbReference type="Proteomes" id="UP000654918"/>
    </source>
</evidence>
<dbReference type="Proteomes" id="UP000654918">
    <property type="component" value="Unassembled WGS sequence"/>
</dbReference>
<accession>A0A8H6NLC2</accession>
<protein>
    <submittedName>
        <fullName evidence="1">Uncharacterized protein</fullName>
    </submittedName>
</protein>
<dbReference type="AlphaFoldDB" id="A0A8H6NLC2"/>
<name>A0A8H6NLC2_9PEZI</name>
<proteinExistence type="predicted"/>
<evidence type="ECO:0000313" key="1">
    <source>
        <dbReference type="EMBL" id="KAF6837887.1"/>
    </source>
</evidence>